<evidence type="ECO:0000313" key="2">
    <source>
        <dbReference type="Proteomes" id="UP000270649"/>
    </source>
</evidence>
<evidence type="ECO:0000313" key="1">
    <source>
        <dbReference type="EMBL" id="RMB64504.1"/>
    </source>
</evidence>
<proteinExistence type="predicted"/>
<gene>
    <name evidence="1" type="ORF">D9543_00515</name>
</gene>
<comment type="caution">
    <text evidence="1">The sequence shown here is derived from an EMBL/GenBank/DDBJ whole genome shotgun (WGS) entry which is preliminary data.</text>
</comment>
<accession>A0A3M0GIH8</accession>
<organism evidence="1 2">
    <name type="scientific">Corynebacterium macginleyi</name>
    <dbReference type="NCBI Taxonomy" id="38290"/>
    <lineage>
        <taxon>Bacteria</taxon>
        <taxon>Bacillati</taxon>
        <taxon>Actinomycetota</taxon>
        <taxon>Actinomycetes</taxon>
        <taxon>Mycobacteriales</taxon>
        <taxon>Corynebacteriaceae</taxon>
        <taxon>Corynebacterium</taxon>
    </lineage>
</organism>
<reference evidence="1 2" key="1">
    <citation type="submission" date="2018-10" db="EMBL/GenBank/DDBJ databases">
        <title>Corynebacterium macginleyi genome sequencing and assembly of the type strain and two clinical samples.</title>
        <authorList>
            <person name="Bernier A.-M."/>
            <person name="Bernard K."/>
        </authorList>
    </citation>
    <scope>NUCLEOTIDE SEQUENCE [LARGE SCALE GENOMIC DNA]</scope>
    <source>
        <strain evidence="1 2">NML 120205</strain>
    </source>
</reference>
<name>A0A3M0GIH8_9CORY</name>
<protein>
    <submittedName>
        <fullName evidence="1">Uncharacterized protein</fullName>
    </submittedName>
</protein>
<dbReference type="RefSeq" id="WP_121927322.1">
    <property type="nucleotide sequence ID" value="NZ_JAACBT010000032.1"/>
</dbReference>
<sequence>MSLAKIIPAPKAAKDSARFVQTYLLDKTAREFFLQEQMKDVVALAKQGDWSQASKEFREQTGADIKMSVFAAQIAAIV</sequence>
<dbReference type="AlphaFoldDB" id="A0A3M0GIH8"/>
<dbReference type="EMBL" id="REGC01000001">
    <property type="protein sequence ID" value="RMB64504.1"/>
    <property type="molecule type" value="Genomic_DNA"/>
</dbReference>
<dbReference type="Proteomes" id="UP000270649">
    <property type="component" value="Unassembled WGS sequence"/>
</dbReference>